<keyword evidence="2" id="KW-0963">Cytoplasm</keyword>
<proteinExistence type="inferred from homology"/>
<dbReference type="OrthoDB" id="5594999at2759"/>
<name>A0A1L9PXT0_ASPVE</name>
<dbReference type="PROSITE" id="PS50082">
    <property type="entry name" value="WD_REPEATS_2"/>
    <property type="match status" value="1"/>
</dbReference>
<reference evidence="9" key="1">
    <citation type="journal article" date="2017" name="Genome Biol.">
        <title>Comparative genomics reveals high biological diversity and specific adaptations in the industrially and medically important fungal genus Aspergillus.</title>
        <authorList>
            <person name="de Vries R.P."/>
            <person name="Riley R."/>
            <person name="Wiebenga A."/>
            <person name="Aguilar-Osorio G."/>
            <person name="Amillis S."/>
            <person name="Uchima C.A."/>
            <person name="Anderluh G."/>
            <person name="Asadollahi M."/>
            <person name="Askin M."/>
            <person name="Barry K."/>
            <person name="Battaglia E."/>
            <person name="Bayram O."/>
            <person name="Benocci T."/>
            <person name="Braus-Stromeyer S.A."/>
            <person name="Caldana C."/>
            <person name="Canovas D."/>
            <person name="Cerqueira G.C."/>
            <person name="Chen F."/>
            <person name="Chen W."/>
            <person name="Choi C."/>
            <person name="Clum A."/>
            <person name="Dos Santos R.A."/>
            <person name="Damasio A.R."/>
            <person name="Diallinas G."/>
            <person name="Emri T."/>
            <person name="Fekete E."/>
            <person name="Flipphi M."/>
            <person name="Freyberg S."/>
            <person name="Gallo A."/>
            <person name="Gournas C."/>
            <person name="Habgood R."/>
            <person name="Hainaut M."/>
            <person name="Harispe M.L."/>
            <person name="Henrissat B."/>
            <person name="Hilden K.S."/>
            <person name="Hope R."/>
            <person name="Hossain A."/>
            <person name="Karabika E."/>
            <person name="Karaffa L."/>
            <person name="Karanyi Z."/>
            <person name="Krasevec N."/>
            <person name="Kuo A."/>
            <person name="Kusch H."/>
            <person name="LaButti K."/>
            <person name="Lagendijk E.L."/>
            <person name="Lapidus A."/>
            <person name="Levasseur A."/>
            <person name="Lindquist E."/>
            <person name="Lipzen A."/>
            <person name="Logrieco A.F."/>
            <person name="MacCabe A."/>
            <person name="Maekelae M.R."/>
            <person name="Malavazi I."/>
            <person name="Melin P."/>
            <person name="Meyer V."/>
            <person name="Mielnichuk N."/>
            <person name="Miskei M."/>
            <person name="Molnar A.P."/>
            <person name="Mule G."/>
            <person name="Ngan C.Y."/>
            <person name="Orejas M."/>
            <person name="Orosz E."/>
            <person name="Ouedraogo J.P."/>
            <person name="Overkamp K.M."/>
            <person name="Park H.-S."/>
            <person name="Perrone G."/>
            <person name="Piumi F."/>
            <person name="Punt P.J."/>
            <person name="Ram A.F."/>
            <person name="Ramon A."/>
            <person name="Rauscher S."/>
            <person name="Record E."/>
            <person name="Riano-Pachon D.M."/>
            <person name="Robert V."/>
            <person name="Roehrig J."/>
            <person name="Ruller R."/>
            <person name="Salamov A."/>
            <person name="Salih N.S."/>
            <person name="Samson R.A."/>
            <person name="Sandor E."/>
            <person name="Sanguinetti M."/>
            <person name="Schuetze T."/>
            <person name="Sepcic K."/>
            <person name="Shelest E."/>
            <person name="Sherlock G."/>
            <person name="Sophianopoulou V."/>
            <person name="Squina F.M."/>
            <person name="Sun H."/>
            <person name="Susca A."/>
            <person name="Todd R.B."/>
            <person name="Tsang A."/>
            <person name="Unkles S.E."/>
            <person name="van de Wiele N."/>
            <person name="van Rossen-Uffink D."/>
            <person name="Oliveira J.V."/>
            <person name="Vesth T.C."/>
            <person name="Visser J."/>
            <person name="Yu J.-H."/>
            <person name="Zhou M."/>
            <person name="Andersen M.R."/>
            <person name="Archer D.B."/>
            <person name="Baker S.E."/>
            <person name="Benoit I."/>
            <person name="Brakhage A.A."/>
            <person name="Braus G.H."/>
            <person name="Fischer R."/>
            <person name="Frisvad J.C."/>
            <person name="Goldman G.H."/>
            <person name="Houbraken J."/>
            <person name="Oakley B."/>
            <person name="Pocsi I."/>
            <person name="Scazzocchio C."/>
            <person name="Seiboth B."/>
            <person name="vanKuyk P.A."/>
            <person name="Wortman J."/>
            <person name="Dyer P.S."/>
            <person name="Grigoriev I.V."/>
        </authorList>
    </citation>
    <scope>NUCLEOTIDE SEQUENCE [LARGE SCALE GENOMIC DNA]</scope>
    <source>
        <strain evidence="9">CBS 583.65</strain>
    </source>
</reference>
<dbReference type="EMBL" id="KV878134">
    <property type="protein sequence ID" value="OJJ06242.1"/>
    <property type="molecule type" value="Genomic_DNA"/>
</dbReference>
<evidence type="ECO:0000256" key="7">
    <source>
        <dbReference type="PROSITE-ProRule" id="PRU00221"/>
    </source>
</evidence>
<evidence type="ECO:0000256" key="3">
    <source>
        <dbReference type="ARBA" id="ARBA00022574"/>
    </source>
</evidence>
<dbReference type="PROSITE" id="PS50294">
    <property type="entry name" value="WD_REPEATS_REGION"/>
    <property type="match status" value="1"/>
</dbReference>
<dbReference type="InterPro" id="IPR001680">
    <property type="entry name" value="WD40_rpt"/>
</dbReference>
<evidence type="ECO:0000313" key="9">
    <source>
        <dbReference type="Proteomes" id="UP000184073"/>
    </source>
</evidence>
<gene>
    <name evidence="8" type="ORF">ASPVEDRAFT_65025</name>
</gene>
<dbReference type="Gene3D" id="2.130.10.10">
    <property type="entry name" value="YVTN repeat-like/Quinoprotein amine dehydrogenase"/>
    <property type="match status" value="3"/>
</dbReference>
<comment type="similarity">
    <text evidence="6">Belongs to the WD repeat WDR6 family.</text>
</comment>
<feature type="repeat" description="WD" evidence="7">
    <location>
        <begin position="221"/>
        <end position="271"/>
    </location>
</feature>
<dbReference type="VEuPathDB" id="FungiDB:ASPVEDRAFT_65025"/>
<evidence type="ECO:0000313" key="8">
    <source>
        <dbReference type="EMBL" id="OJJ06242.1"/>
    </source>
</evidence>
<dbReference type="SUPFAM" id="SSF50978">
    <property type="entry name" value="WD40 repeat-like"/>
    <property type="match status" value="2"/>
</dbReference>
<keyword evidence="9" id="KW-1185">Reference proteome</keyword>
<dbReference type="PANTHER" id="PTHR14344">
    <property type="entry name" value="WD REPEAT PROTEIN"/>
    <property type="match status" value="1"/>
</dbReference>
<evidence type="ECO:0000256" key="4">
    <source>
        <dbReference type="ARBA" id="ARBA00022694"/>
    </source>
</evidence>
<dbReference type="GeneID" id="63731272"/>
<evidence type="ECO:0000256" key="1">
    <source>
        <dbReference type="ARBA" id="ARBA00004496"/>
    </source>
</evidence>
<dbReference type="SMART" id="SM00320">
    <property type="entry name" value="WD40"/>
    <property type="match status" value="9"/>
</dbReference>
<evidence type="ECO:0000256" key="2">
    <source>
        <dbReference type="ARBA" id="ARBA00022490"/>
    </source>
</evidence>
<dbReference type="RefSeq" id="XP_040672004.1">
    <property type="nucleotide sequence ID" value="XM_040815761.1"/>
</dbReference>
<dbReference type="STRING" id="1036611.A0A1L9PXT0"/>
<dbReference type="GO" id="GO:0005737">
    <property type="term" value="C:cytoplasm"/>
    <property type="evidence" value="ECO:0007669"/>
    <property type="project" value="UniProtKB-SubCell"/>
</dbReference>
<keyword evidence="5" id="KW-0677">Repeat</keyword>
<keyword evidence="3 7" id="KW-0853">WD repeat</keyword>
<sequence length="1153" mass="125395">MGSSLEQIDACLPVTTIRAFDFGDSRLVLIGQGVFARLIEEGSGKVLKSLKVFKISHLHGFTVLREEQEEGYLHVKLLAWGGQSLRLVDLKYSKGSAREEPVICLVTSSAEYLAPDWVSAGCAPSTTNDGSTAYLVTAHNAVFGISVVEDTSSTYEKAIHVRQLVVGVKSILYSAQIIPISPSHLVVAAGTVFGEIIVWSCFIRENQGSAASAVSSIHHFFTGHEGSIFDVEISPGIANLHGDLPGRLLASCSDDRTVRIWDISDCENASPDEPSAYSTDGFELRCTGFGNVKDGEGTNEESCVVSAFGHGARIWGVDFVPGLFGTGKLSLVSRGEDACCLVWDLAWKRSLSQKPDFILTNTCSLRQHSGKHIWSLGMCTKGAETTVYTGGNDGAVRALKLVQEAGELLCYNRTTRMAVTLGSEGTSTGAKFAMRAFAFVSPDCFLATTIAGEVQIRWVEAPNRIDRRMACETLFVDEDLGSYSVISGLPYRGVALIGSKQGLIRFYDHQARSFTNVVSVGQRPVTLHLLGYQPQTSDSPAVITFLTTTANPLTADLFHIHLSPDTEPRVERATVHFTQGFEVACASLVHNNDYLAVGSRYGSLVVYKRVPTGSLHLLMKVDRVHSKEGLTRIVPFTSLSLSPTDSKHFLTCGRDGTYRVNILEISESAMSLRTLHTPTTLGFHIEGAYIDSSSQELMFYGFGGMSFVIWNESTHSEVARIHCGGGHRRWAFHPSSERPGEALVIWSQGGFNAAHINAHASRSIRAGGHGREIKALGSFQPPNGGNPLLVTGSEDTALRIFTPKSPHRSGPWGALECVRVLTAHDSAPQHIGWSKDGRFLFTSSAMEDFFVWKISSIPVFGLAAALQGWCPKSNPNSELRVTCFDILEVDDGQAEGSFLLCLTYSNSTIKVFHLSCVNDDGYFTLLASGTYTSNCLTQVRFLRTVSSLYLITTSTDGHFTLWDVTTVLEPFYTFSESLSLKQPLSSIAETEENIACESRHQIHSNSIKSIDLVYLSNTTTLVIAGGDDNAITLSLLYTDNKDDEASDRAATISIPDAHTASVNDVKAIEKSITMSDGVMQLDIASSGNDHRVKLWRVTIDMKDRPALDGIQVQNLVDRYSSVADISSLDVFQDEGETKLVVCGVGMEMFTVGN</sequence>
<evidence type="ECO:0000256" key="6">
    <source>
        <dbReference type="ARBA" id="ARBA00038255"/>
    </source>
</evidence>
<dbReference type="PROSITE" id="PS00678">
    <property type="entry name" value="WD_REPEATS_1"/>
    <property type="match status" value="1"/>
</dbReference>
<dbReference type="InterPro" id="IPR051973">
    <property type="entry name" value="tRNA_Anticodon_Mtase-Reg"/>
</dbReference>
<evidence type="ECO:0000256" key="5">
    <source>
        <dbReference type="ARBA" id="ARBA00022737"/>
    </source>
</evidence>
<dbReference type="InterPro" id="IPR015943">
    <property type="entry name" value="WD40/YVTN_repeat-like_dom_sf"/>
</dbReference>
<protein>
    <submittedName>
        <fullName evidence="8">Uncharacterized protein</fullName>
    </submittedName>
</protein>
<dbReference type="Pfam" id="PF00400">
    <property type="entry name" value="WD40"/>
    <property type="match status" value="2"/>
</dbReference>
<dbReference type="PANTHER" id="PTHR14344:SF3">
    <property type="entry name" value="WD REPEAT-CONTAINING PROTEIN 6"/>
    <property type="match status" value="1"/>
</dbReference>
<keyword evidence="4" id="KW-0819">tRNA processing</keyword>
<accession>A0A1L9PXT0</accession>
<dbReference type="InterPro" id="IPR036322">
    <property type="entry name" value="WD40_repeat_dom_sf"/>
</dbReference>
<organism evidence="8 9">
    <name type="scientific">Aspergillus versicolor CBS 583.65</name>
    <dbReference type="NCBI Taxonomy" id="1036611"/>
    <lineage>
        <taxon>Eukaryota</taxon>
        <taxon>Fungi</taxon>
        <taxon>Dikarya</taxon>
        <taxon>Ascomycota</taxon>
        <taxon>Pezizomycotina</taxon>
        <taxon>Eurotiomycetes</taxon>
        <taxon>Eurotiomycetidae</taxon>
        <taxon>Eurotiales</taxon>
        <taxon>Aspergillaceae</taxon>
        <taxon>Aspergillus</taxon>
        <taxon>Aspergillus subgen. Nidulantes</taxon>
    </lineage>
</organism>
<dbReference type="AlphaFoldDB" id="A0A1L9PXT0"/>
<dbReference type="Proteomes" id="UP000184073">
    <property type="component" value="Unassembled WGS sequence"/>
</dbReference>
<dbReference type="GO" id="GO:0030488">
    <property type="term" value="P:tRNA methylation"/>
    <property type="evidence" value="ECO:0007669"/>
    <property type="project" value="TreeGrafter"/>
</dbReference>
<comment type="subcellular location">
    <subcellularLocation>
        <location evidence="1">Cytoplasm</location>
    </subcellularLocation>
</comment>
<dbReference type="InterPro" id="IPR019775">
    <property type="entry name" value="WD40_repeat_CS"/>
</dbReference>